<dbReference type="NCBIfam" id="TIGR00685">
    <property type="entry name" value="T6PP"/>
    <property type="match status" value="1"/>
</dbReference>
<evidence type="ECO:0000256" key="3">
    <source>
        <dbReference type="ARBA" id="ARBA00008770"/>
    </source>
</evidence>
<dbReference type="InterPro" id="IPR006379">
    <property type="entry name" value="HAD-SF_hydro_IIB"/>
</dbReference>
<organism evidence="7 8">
    <name type="scientific">Subtercola frigoramans</name>
    <dbReference type="NCBI Taxonomy" id="120298"/>
    <lineage>
        <taxon>Bacteria</taxon>
        <taxon>Bacillati</taxon>
        <taxon>Actinomycetota</taxon>
        <taxon>Actinomycetes</taxon>
        <taxon>Micrococcales</taxon>
        <taxon>Microbacteriaceae</taxon>
        <taxon>Subtercola</taxon>
    </lineage>
</organism>
<protein>
    <recommendedName>
        <fullName evidence="6">Trehalose 6-phosphate phosphatase</fullName>
        <ecNumber evidence="6">3.1.3.12</ecNumber>
    </recommendedName>
</protein>
<dbReference type="EC" id="3.1.3.12" evidence="6"/>
<keyword evidence="6" id="KW-0479">Metal-binding</keyword>
<dbReference type="InterPro" id="IPR036412">
    <property type="entry name" value="HAD-like_sf"/>
</dbReference>
<dbReference type="Gene3D" id="3.40.50.1000">
    <property type="entry name" value="HAD superfamily/HAD-like"/>
    <property type="match status" value="1"/>
</dbReference>
<dbReference type="InterPro" id="IPR003337">
    <property type="entry name" value="Trehalose_PPase"/>
</dbReference>
<sequence length="261" mass="27480">MTVSAALAQRLTELAATPRLLVALDFDGTLAPEVDDPENARALPEARAAILRLVARPDTRVALVSGRAMASLQHVAEAPDSVLLVGSHGVEFRLDSPDVTLDQSEDERKQVGRLGDVLEAVAARFDQVWVEIKPAGFALHTRLASDEDSRATHEAALAETAHIDGLTVREGKNVIEFSLRSATKGDALRHLAEFTGATAVFYAGDDVTDEDAFRVLGPADLGLKCGLGATAAGFSVANPGEVAGVLADLASLREEQAILPS</sequence>
<comment type="cofactor">
    <cofactor evidence="6">
        <name>Mg(2+)</name>
        <dbReference type="ChEBI" id="CHEBI:18420"/>
    </cofactor>
</comment>
<reference evidence="7 8" key="1">
    <citation type="submission" date="2021-01" db="EMBL/GenBank/DDBJ databases">
        <title>Sequencing the genomes of 1000 actinobacteria strains.</title>
        <authorList>
            <person name="Klenk H.-P."/>
        </authorList>
    </citation>
    <scope>NUCLEOTIDE SEQUENCE [LARGE SCALE GENOMIC DNA]</scope>
    <source>
        <strain evidence="7 8">DSM 13057</strain>
    </source>
</reference>
<comment type="pathway">
    <text evidence="2 6">Glycan biosynthesis; trehalose biosynthesis.</text>
</comment>
<keyword evidence="4 6" id="KW-0378">Hydrolase</keyword>
<dbReference type="SUPFAM" id="SSF56784">
    <property type="entry name" value="HAD-like"/>
    <property type="match status" value="1"/>
</dbReference>
<proteinExistence type="inferred from homology"/>
<dbReference type="InterPro" id="IPR023214">
    <property type="entry name" value="HAD_sf"/>
</dbReference>
<evidence type="ECO:0000313" key="7">
    <source>
        <dbReference type="EMBL" id="MBM7473229.1"/>
    </source>
</evidence>
<comment type="caution">
    <text evidence="7">The sequence shown here is derived from an EMBL/GenBank/DDBJ whole genome shotgun (WGS) entry which is preliminary data.</text>
</comment>
<dbReference type="RefSeq" id="WP_205110506.1">
    <property type="nucleotide sequence ID" value="NZ_BAAAHT010000014.1"/>
</dbReference>
<dbReference type="NCBIfam" id="TIGR01484">
    <property type="entry name" value="HAD-SF-IIB"/>
    <property type="match status" value="1"/>
</dbReference>
<dbReference type="InterPro" id="IPR044651">
    <property type="entry name" value="OTSB-like"/>
</dbReference>
<dbReference type="EMBL" id="JAFBBU010000001">
    <property type="protein sequence ID" value="MBM7473229.1"/>
    <property type="molecule type" value="Genomic_DNA"/>
</dbReference>
<evidence type="ECO:0000256" key="2">
    <source>
        <dbReference type="ARBA" id="ARBA00005199"/>
    </source>
</evidence>
<dbReference type="Pfam" id="PF02358">
    <property type="entry name" value="Trehalose_PPase"/>
    <property type="match status" value="1"/>
</dbReference>
<evidence type="ECO:0000256" key="1">
    <source>
        <dbReference type="ARBA" id="ARBA00000500"/>
    </source>
</evidence>
<keyword evidence="8" id="KW-1185">Reference proteome</keyword>
<dbReference type="GO" id="GO:0004805">
    <property type="term" value="F:trehalose-phosphatase activity"/>
    <property type="evidence" value="ECO:0007669"/>
    <property type="project" value="UniProtKB-EC"/>
</dbReference>
<comment type="function">
    <text evidence="5 6">Removes the phosphate from trehalose 6-phosphate to produce free trehalose.</text>
</comment>
<evidence type="ECO:0000256" key="4">
    <source>
        <dbReference type="ARBA" id="ARBA00022801"/>
    </source>
</evidence>
<comment type="similarity">
    <text evidence="3 6">Belongs to the trehalose phosphatase family.</text>
</comment>
<evidence type="ECO:0000256" key="5">
    <source>
        <dbReference type="ARBA" id="ARBA00024179"/>
    </source>
</evidence>
<dbReference type="Gene3D" id="3.30.70.1020">
    <property type="entry name" value="Trehalose-6-phosphate phosphatase related protein, domain 2"/>
    <property type="match status" value="1"/>
</dbReference>
<name>A0ABS2L879_9MICO</name>
<evidence type="ECO:0000256" key="6">
    <source>
        <dbReference type="RuleBase" id="RU361117"/>
    </source>
</evidence>
<accession>A0ABS2L879</accession>
<dbReference type="PANTHER" id="PTHR43768:SF3">
    <property type="entry name" value="TREHALOSE 6-PHOSPHATE PHOSPHATASE"/>
    <property type="match status" value="1"/>
</dbReference>
<keyword evidence="6" id="KW-0460">Magnesium</keyword>
<comment type="catalytic activity">
    <reaction evidence="1 6">
        <text>alpha,alpha-trehalose 6-phosphate + H2O = alpha,alpha-trehalose + phosphate</text>
        <dbReference type="Rhea" id="RHEA:23420"/>
        <dbReference type="ChEBI" id="CHEBI:15377"/>
        <dbReference type="ChEBI" id="CHEBI:16551"/>
        <dbReference type="ChEBI" id="CHEBI:43474"/>
        <dbReference type="ChEBI" id="CHEBI:58429"/>
        <dbReference type="EC" id="3.1.3.12"/>
    </reaction>
</comment>
<evidence type="ECO:0000313" key="8">
    <source>
        <dbReference type="Proteomes" id="UP000776164"/>
    </source>
</evidence>
<dbReference type="PANTHER" id="PTHR43768">
    <property type="entry name" value="TREHALOSE 6-PHOSPHATE PHOSPHATASE"/>
    <property type="match status" value="1"/>
</dbReference>
<dbReference type="Proteomes" id="UP000776164">
    <property type="component" value="Unassembled WGS sequence"/>
</dbReference>
<gene>
    <name evidence="7" type="ORF">JOE66_002863</name>
</gene>